<dbReference type="InterPro" id="IPR029151">
    <property type="entry name" value="Sensor-like_sf"/>
</dbReference>
<dbReference type="KEGG" id="csq:CSCA_2510"/>
<evidence type="ECO:0000256" key="5">
    <source>
        <dbReference type="ARBA" id="ARBA00022989"/>
    </source>
</evidence>
<dbReference type="CDD" id="cd12912">
    <property type="entry name" value="PDC2_MCP_like"/>
    <property type="match status" value="1"/>
</dbReference>
<dbReference type="Gene3D" id="3.30.450.20">
    <property type="entry name" value="PAS domain"/>
    <property type="match status" value="1"/>
</dbReference>
<dbReference type="Pfam" id="PF02743">
    <property type="entry name" value="dCache_1"/>
    <property type="match status" value="1"/>
</dbReference>
<evidence type="ECO:0000256" key="2">
    <source>
        <dbReference type="ARBA" id="ARBA00022475"/>
    </source>
</evidence>
<evidence type="ECO:0000256" key="6">
    <source>
        <dbReference type="ARBA" id="ARBA00023136"/>
    </source>
</evidence>
<dbReference type="STRING" id="1548.CSCA_2510"/>
<dbReference type="SUPFAM" id="SSF103190">
    <property type="entry name" value="Sensory domain-like"/>
    <property type="match status" value="1"/>
</dbReference>
<dbReference type="PROSITE" id="PS50885">
    <property type="entry name" value="HAMP"/>
    <property type="match status" value="1"/>
</dbReference>
<keyword evidence="3" id="KW-0145">Chemotaxis</keyword>
<dbReference type="CDD" id="cd18773">
    <property type="entry name" value="PDC1_HK_sensor"/>
    <property type="match status" value="1"/>
</dbReference>
<evidence type="ECO:0000313" key="14">
    <source>
        <dbReference type="EMBL" id="AKA69635.1"/>
    </source>
</evidence>
<evidence type="ECO:0000256" key="10">
    <source>
        <dbReference type="SAM" id="Coils"/>
    </source>
</evidence>
<dbReference type="Pfam" id="PF00672">
    <property type="entry name" value="HAMP"/>
    <property type="match status" value="1"/>
</dbReference>
<dbReference type="Pfam" id="PF00015">
    <property type="entry name" value="MCPsignal"/>
    <property type="match status" value="1"/>
</dbReference>
<proteinExistence type="inferred from homology"/>
<keyword evidence="10" id="KW-0175">Coiled coil</keyword>
<name>A0A0E3JNU0_CLOSL</name>
<keyword evidence="4 11" id="KW-0812">Transmembrane</keyword>
<protein>
    <submittedName>
        <fullName evidence="14">Methyl-accepting chemotaxis sensory transducer with Cache sensor</fullName>
    </submittedName>
</protein>
<keyword evidence="7 9" id="KW-0807">Transducer</keyword>
<sequence length="659" mass="73093">MLKSIRLKIVIAVTLIICIFSVGLGIASTMFSEKVIEQQYCKDYIKLNDETVKILIKTIEGFGSGISTVGENTNMKEIIAHPDFKLYTVDALKAFQVSNPDINLAYIGTEEGKVITYPEIDFKLDPRTRSWYKDAEKSDSVIWTNPYVDAASGNTIITGAKAVHKDGQLIGVIGADLKLDYLSKIISEVKFSQTGVSYIVNKSTGKIITHKDKKLLSTPVDNDILKEITKNQNGSKIIYDKNNIKKILIYNYIKSLDSTLITEINYTEISATTNNIKKIIIIFSLIITIILILIAYMGSGKVVKYINLVKDEMKYLEGGDFSRKIKNIKRKDEIGQLCNSFNSMVENVRKLIISTQGVGNEVMNASENLFSSAEETNASALEVSHAIREISVGAEKQTQEIQKTVNISNELSQSLEQLLKSSDLLNKEMENTLIVNKQGINMLKELSEQSEKTKKSNIEVGQAIVKLDNSTETIYEILESIKSIAAQTNLLALNASIEAARAGEAGNGFNVVAMEIRKLAEESDAATRSIDKILESTRTESKNTVSIMKNVKSIHIEQEKAVENVSSAFEQILSSVEKAAGRIEETINKIDELRIREKAIKNTVSSISEISEEASISSEEVTASMQYQLSAVENISKSAESLTELALNLRKRLSEFKLE</sequence>
<gene>
    <name evidence="14" type="ORF">CSCA_2510</name>
</gene>
<dbReference type="RefSeq" id="WP_029161759.1">
    <property type="nucleotide sequence ID" value="NZ_CP009933.1"/>
</dbReference>
<feature type="coiled-coil region" evidence="10">
    <location>
        <begin position="576"/>
        <end position="603"/>
    </location>
</feature>
<dbReference type="InterPro" id="IPR003660">
    <property type="entry name" value="HAMP_dom"/>
</dbReference>
<evidence type="ECO:0000256" key="1">
    <source>
        <dbReference type="ARBA" id="ARBA00004651"/>
    </source>
</evidence>
<reference evidence="14 15" key="1">
    <citation type="journal article" date="2015" name="J. Biotechnol.">
        <title>Complete genome sequence of a malodorant-producing acetogen, Clostridium scatologenes ATCC 25775(T).</title>
        <authorList>
            <person name="Zhu Z."/>
            <person name="Guo T."/>
            <person name="Zheng H."/>
            <person name="Song T."/>
            <person name="Ouyang P."/>
            <person name="Xie J."/>
        </authorList>
    </citation>
    <scope>NUCLEOTIDE SEQUENCE [LARGE SCALE GENOMIC DNA]</scope>
    <source>
        <strain evidence="14 15">ATCC 25775</strain>
    </source>
</reference>
<accession>A0A0E3JNU0</accession>
<evidence type="ECO:0000256" key="3">
    <source>
        <dbReference type="ARBA" id="ARBA00022500"/>
    </source>
</evidence>
<dbReference type="SMART" id="SM00304">
    <property type="entry name" value="HAMP"/>
    <property type="match status" value="1"/>
</dbReference>
<dbReference type="CDD" id="cd06225">
    <property type="entry name" value="HAMP"/>
    <property type="match status" value="1"/>
</dbReference>
<dbReference type="HOGENOM" id="CLU_000445_107_19_9"/>
<dbReference type="Gene3D" id="1.10.287.950">
    <property type="entry name" value="Methyl-accepting chemotaxis protein"/>
    <property type="match status" value="1"/>
</dbReference>
<evidence type="ECO:0000256" key="11">
    <source>
        <dbReference type="SAM" id="Phobius"/>
    </source>
</evidence>
<dbReference type="PANTHER" id="PTHR32089">
    <property type="entry name" value="METHYL-ACCEPTING CHEMOTAXIS PROTEIN MCPB"/>
    <property type="match status" value="1"/>
</dbReference>
<comment type="similarity">
    <text evidence="8">Belongs to the methyl-accepting chemotaxis (MCP) protein family.</text>
</comment>
<dbReference type="AlphaFoldDB" id="A0A0E3JNU0"/>
<feature type="domain" description="Methyl-accepting transducer" evidence="12">
    <location>
        <begin position="372"/>
        <end position="622"/>
    </location>
</feature>
<evidence type="ECO:0000256" key="4">
    <source>
        <dbReference type="ARBA" id="ARBA00022692"/>
    </source>
</evidence>
<evidence type="ECO:0000313" key="15">
    <source>
        <dbReference type="Proteomes" id="UP000033115"/>
    </source>
</evidence>
<evidence type="ECO:0000256" key="7">
    <source>
        <dbReference type="ARBA" id="ARBA00023224"/>
    </source>
</evidence>
<dbReference type="SMART" id="SM00283">
    <property type="entry name" value="MA"/>
    <property type="match status" value="1"/>
</dbReference>
<evidence type="ECO:0000259" key="12">
    <source>
        <dbReference type="PROSITE" id="PS50111"/>
    </source>
</evidence>
<evidence type="ECO:0000256" key="9">
    <source>
        <dbReference type="PROSITE-ProRule" id="PRU00284"/>
    </source>
</evidence>
<dbReference type="Gene3D" id="6.10.340.10">
    <property type="match status" value="1"/>
</dbReference>
<evidence type="ECO:0000256" key="8">
    <source>
        <dbReference type="ARBA" id="ARBA00029447"/>
    </source>
</evidence>
<dbReference type="GO" id="GO:0007165">
    <property type="term" value="P:signal transduction"/>
    <property type="evidence" value="ECO:0007669"/>
    <property type="project" value="UniProtKB-KW"/>
</dbReference>
<keyword evidence="2" id="KW-1003">Cell membrane</keyword>
<dbReference type="PANTHER" id="PTHR32089:SF112">
    <property type="entry name" value="LYSOZYME-LIKE PROTEIN-RELATED"/>
    <property type="match status" value="1"/>
</dbReference>
<organism evidence="14 15">
    <name type="scientific">Clostridium scatologenes</name>
    <dbReference type="NCBI Taxonomy" id="1548"/>
    <lineage>
        <taxon>Bacteria</taxon>
        <taxon>Bacillati</taxon>
        <taxon>Bacillota</taxon>
        <taxon>Clostridia</taxon>
        <taxon>Eubacteriales</taxon>
        <taxon>Clostridiaceae</taxon>
        <taxon>Clostridium</taxon>
    </lineage>
</organism>
<dbReference type="Proteomes" id="UP000033115">
    <property type="component" value="Chromosome"/>
</dbReference>
<dbReference type="InterPro" id="IPR033479">
    <property type="entry name" value="dCache_1"/>
</dbReference>
<keyword evidence="5 11" id="KW-1133">Transmembrane helix</keyword>
<evidence type="ECO:0000259" key="13">
    <source>
        <dbReference type="PROSITE" id="PS50885"/>
    </source>
</evidence>
<dbReference type="EMBL" id="CP009933">
    <property type="protein sequence ID" value="AKA69635.1"/>
    <property type="molecule type" value="Genomic_DNA"/>
</dbReference>
<dbReference type="GO" id="GO:0005886">
    <property type="term" value="C:plasma membrane"/>
    <property type="evidence" value="ECO:0007669"/>
    <property type="project" value="UniProtKB-SubCell"/>
</dbReference>
<keyword evidence="15" id="KW-1185">Reference proteome</keyword>
<keyword evidence="6 11" id="KW-0472">Membrane</keyword>
<dbReference type="InterPro" id="IPR004089">
    <property type="entry name" value="MCPsignal_dom"/>
</dbReference>
<dbReference type="PROSITE" id="PS50111">
    <property type="entry name" value="CHEMOTAXIS_TRANSDUC_2"/>
    <property type="match status" value="1"/>
</dbReference>
<dbReference type="SUPFAM" id="SSF58104">
    <property type="entry name" value="Methyl-accepting chemotaxis protein (MCP) signaling domain"/>
    <property type="match status" value="1"/>
</dbReference>
<feature type="domain" description="HAMP" evidence="13">
    <location>
        <begin position="300"/>
        <end position="353"/>
    </location>
</feature>
<dbReference type="GO" id="GO:0006935">
    <property type="term" value="P:chemotaxis"/>
    <property type="evidence" value="ECO:0007669"/>
    <property type="project" value="UniProtKB-KW"/>
</dbReference>
<feature type="transmembrane region" description="Helical" evidence="11">
    <location>
        <begin position="279"/>
        <end position="298"/>
    </location>
</feature>
<comment type="subcellular location">
    <subcellularLocation>
        <location evidence="1">Cell membrane</location>
        <topology evidence="1">Multi-pass membrane protein</topology>
    </subcellularLocation>
</comment>